<dbReference type="AlphaFoldDB" id="A0A026WI99"/>
<dbReference type="EMBL" id="KK107193">
    <property type="protein sequence ID" value="EZA55688.1"/>
    <property type="molecule type" value="Genomic_DNA"/>
</dbReference>
<name>A0A026WI99_OOCBI</name>
<gene>
    <name evidence="1" type="ORF">X777_04216</name>
</gene>
<sequence length="63" mass="7335">MEHRMYKSMTMMLDRQDSSIKRISSTIKTRLHIACNENLSGSVSRIRKMVTRYPSSVNDGRTK</sequence>
<keyword evidence="2" id="KW-1185">Reference proteome</keyword>
<organism evidence="1 2">
    <name type="scientific">Ooceraea biroi</name>
    <name type="common">Clonal raider ant</name>
    <name type="synonym">Cerapachys biroi</name>
    <dbReference type="NCBI Taxonomy" id="2015173"/>
    <lineage>
        <taxon>Eukaryota</taxon>
        <taxon>Metazoa</taxon>
        <taxon>Ecdysozoa</taxon>
        <taxon>Arthropoda</taxon>
        <taxon>Hexapoda</taxon>
        <taxon>Insecta</taxon>
        <taxon>Pterygota</taxon>
        <taxon>Neoptera</taxon>
        <taxon>Endopterygota</taxon>
        <taxon>Hymenoptera</taxon>
        <taxon>Apocrita</taxon>
        <taxon>Aculeata</taxon>
        <taxon>Formicoidea</taxon>
        <taxon>Formicidae</taxon>
        <taxon>Dorylinae</taxon>
        <taxon>Ooceraea</taxon>
    </lineage>
</organism>
<reference evidence="1 2" key="1">
    <citation type="journal article" date="2014" name="Curr. Biol.">
        <title>The genome of the clonal raider ant Cerapachys biroi.</title>
        <authorList>
            <person name="Oxley P.R."/>
            <person name="Ji L."/>
            <person name="Fetter-Pruneda I."/>
            <person name="McKenzie S.K."/>
            <person name="Li C."/>
            <person name="Hu H."/>
            <person name="Zhang G."/>
            <person name="Kronauer D.J."/>
        </authorList>
    </citation>
    <scope>NUCLEOTIDE SEQUENCE [LARGE SCALE GENOMIC DNA]</scope>
</reference>
<evidence type="ECO:0000313" key="1">
    <source>
        <dbReference type="EMBL" id="EZA55688.1"/>
    </source>
</evidence>
<evidence type="ECO:0000313" key="2">
    <source>
        <dbReference type="Proteomes" id="UP000053097"/>
    </source>
</evidence>
<dbReference type="Proteomes" id="UP000053097">
    <property type="component" value="Unassembled WGS sequence"/>
</dbReference>
<protein>
    <submittedName>
        <fullName evidence="1">Uncharacterized protein</fullName>
    </submittedName>
</protein>
<accession>A0A026WI99</accession>
<proteinExistence type="predicted"/>